<proteinExistence type="predicted"/>
<reference evidence="2" key="1">
    <citation type="journal article" date="2019" name="MBio">
        <title>Comparative genomics for the elucidation of multidrug resistance (MDR) in Candida lusitaniae.</title>
        <authorList>
            <person name="Kannan A."/>
            <person name="Asner S.A."/>
            <person name="Trachsel E."/>
            <person name="Kelly S."/>
            <person name="Parker J."/>
            <person name="Sanglard D."/>
        </authorList>
    </citation>
    <scope>NUCLEOTIDE SEQUENCE [LARGE SCALE GENOMIC DNA]</scope>
    <source>
        <strain evidence="2">P1</strain>
    </source>
</reference>
<keyword evidence="2" id="KW-1185">Reference proteome</keyword>
<accession>A0ACD0WM11</accession>
<dbReference type="EMBL" id="CP038487">
    <property type="protein sequence ID" value="QFZ28604.1"/>
    <property type="molecule type" value="Genomic_DNA"/>
</dbReference>
<name>A0ACD0WM11_CLALS</name>
<organism evidence="1 2">
    <name type="scientific">Clavispora lusitaniae</name>
    <name type="common">Candida lusitaniae</name>
    <dbReference type="NCBI Taxonomy" id="36911"/>
    <lineage>
        <taxon>Eukaryota</taxon>
        <taxon>Fungi</taxon>
        <taxon>Dikarya</taxon>
        <taxon>Ascomycota</taxon>
        <taxon>Saccharomycotina</taxon>
        <taxon>Pichiomycetes</taxon>
        <taxon>Metschnikowiaceae</taxon>
        <taxon>Clavispora</taxon>
    </lineage>
</organism>
<evidence type="ECO:0000313" key="2">
    <source>
        <dbReference type="Proteomes" id="UP000326582"/>
    </source>
</evidence>
<gene>
    <name evidence="1" type="ORF">EJF14_40647</name>
</gene>
<protein>
    <submittedName>
        <fullName evidence="1">Uncharacterized protein</fullName>
    </submittedName>
</protein>
<sequence>MTTPLSRSWMLIRDQVFWTMSITILTGGIARLSKNIPTDRSVSDSNVTASDDDQGVHNFDKKRHKEHINDESSDKEDRYIEHTSKHVAPHFRRSGVPTSSLHSRTGVHAEADKYQHDSTAYGNTGQPNQPAPREHNKDSTIASSSGYPDRSSGDIGSKKFTPISVVGTASQSEARSLAESAVSTLHKKGESLHALGEIKVDARTGEVTDEGEVVASLKQSNPSGAVVEGSILKMPLDVQNTEKNENLSCHKSESATQQPRQNYKMPGSFE</sequence>
<evidence type="ECO:0000313" key="1">
    <source>
        <dbReference type="EMBL" id="QFZ28604.1"/>
    </source>
</evidence>
<dbReference type="Proteomes" id="UP000326582">
    <property type="component" value="Chromosome 4"/>
</dbReference>